<evidence type="ECO:0000256" key="3">
    <source>
        <dbReference type="ARBA" id="ARBA00004496"/>
    </source>
</evidence>
<dbReference type="EMBL" id="QYRT01000056">
    <property type="protein sequence ID" value="TIH29958.1"/>
    <property type="molecule type" value="Genomic_DNA"/>
</dbReference>
<dbReference type="GO" id="GO:0003999">
    <property type="term" value="F:adenine phosphoribosyltransferase activity"/>
    <property type="evidence" value="ECO:0007669"/>
    <property type="project" value="UniProtKB-UniRule"/>
</dbReference>
<comment type="subcellular location">
    <subcellularLocation>
        <location evidence="3 11">Cytoplasm</location>
    </subcellularLocation>
</comment>
<dbReference type="InterPro" id="IPR005764">
    <property type="entry name" value="Ade_phspho_trans"/>
</dbReference>
<dbReference type="EC" id="2.4.2.7" evidence="6 11"/>
<dbReference type="PANTHER" id="PTHR32315">
    <property type="entry name" value="ADENINE PHOSPHORIBOSYLTRANSFERASE"/>
    <property type="match status" value="1"/>
</dbReference>
<evidence type="ECO:0000256" key="11">
    <source>
        <dbReference type="HAMAP-Rule" id="MF_00004"/>
    </source>
</evidence>
<dbReference type="FunFam" id="3.40.50.2020:FF:000021">
    <property type="entry name" value="Adenine phosphoribosyltransferase"/>
    <property type="match status" value="1"/>
</dbReference>
<comment type="function">
    <text evidence="2 11">Catalyzes a salvage reaction resulting in the formation of AMP, that is energically less costly than de novo synthesis.</text>
</comment>
<evidence type="ECO:0000256" key="1">
    <source>
        <dbReference type="ARBA" id="ARBA00000868"/>
    </source>
</evidence>
<dbReference type="AlphaFoldDB" id="A0A4T2BLS1"/>
<dbReference type="GO" id="GO:0005737">
    <property type="term" value="C:cytoplasm"/>
    <property type="evidence" value="ECO:0007669"/>
    <property type="project" value="UniProtKB-SubCell"/>
</dbReference>
<dbReference type="GO" id="GO:0006168">
    <property type="term" value="P:adenine salvage"/>
    <property type="evidence" value="ECO:0007669"/>
    <property type="project" value="InterPro"/>
</dbReference>
<keyword evidence="9 11" id="KW-0808">Transferase</keyword>
<evidence type="ECO:0000256" key="2">
    <source>
        <dbReference type="ARBA" id="ARBA00003968"/>
    </source>
</evidence>
<evidence type="ECO:0000256" key="6">
    <source>
        <dbReference type="ARBA" id="ARBA00011893"/>
    </source>
</evidence>
<accession>A0A4T2BLS1</accession>
<comment type="caution">
    <text evidence="13">The sequence shown here is derived from an EMBL/GenBank/DDBJ whole genome shotgun (WGS) entry which is preliminary data.</text>
</comment>
<comment type="catalytic activity">
    <reaction evidence="1 11">
        <text>AMP + diphosphate = 5-phospho-alpha-D-ribose 1-diphosphate + adenine</text>
        <dbReference type="Rhea" id="RHEA:16609"/>
        <dbReference type="ChEBI" id="CHEBI:16708"/>
        <dbReference type="ChEBI" id="CHEBI:33019"/>
        <dbReference type="ChEBI" id="CHEBI:58017"/>
        <dbReference type="ChEBI" id="CHEBI:456215"/>
        <dbReference type="EC" id="2.4.2.7"/>
    </reaction>
</comment>
<dbReference type="GO" id="GO:0002055">
    <property type="term" value="F:adenine binding"/>
    <property type="evidence" value="ECO:0007669"/>
    <property type="project" value="TreeGrafter"/>
</dbReference>
<evidence type="ECO:0000313" key="13">
    <source>
        <dbReference type="EMBL" id="TIH29958.1"/>
    </source>
</evidence>
<proteinExistence type="inferred from homology"/>
<evidence type="ECO:0000256" key="4">
    <source>
        <dbReference type="ARBA" id="ARBA00004659"/>
    </source>
</evidence>
<sequence>MTRVGNSRWRDSAPSRCATPQVDHRLRWRAAVRRFRGRRLRCRQTPPARVGYPREVTNETVAELIARRMTTTPDFPKPGILFRDLTALMADGEGLRRVTDALTSAMPADVDAVVGVEARGFLFAAAAAVSRAIGVYPIRKQGKLPGPLLSETYDLEYGSATIELQPDSLAPGSRVYVLDDLLATGGTLVAAVRLLERAGYVVVGVGVAIELAELGGRTALGAHPVNALLTIS</sequence>
<keyword evidence="14" id="KW-1185">Reference proteome</keyword>
<dbReference type="GO" id="GO:0006166">
    <property type="term" value="P:purine ribonucleoside salvage"/>
    <property type="evidence" value="ECO:0007669"/>
    <property type="project" value="UniProtKB-KW"/>
</dbReference>
<name>A0A4T2BLS1_9MICO</name>
<dbReference type="NCBIfam" id="NF002636">
    <property type="entry name" value="PRK02304.1-5"/>
    <property type="match status" value="1"/>
</dbReference>
<dbReference type="GO" id="GO:0016208">
    <property type="term" value="F:AMP binding"/>
    <property type="evidence" value="ECO:0007669"/>
    <property type="project" value="TreeGrafter"/>
</dbReference>
<keyword evidence="8 11" id="KW-0328">Glycosyltransferase</keyword>
<keyword evidence="10 11" id="KW-0660">Purine salvage</keyword>
<dbReference type="Proteomes" id="UP000306192">
    <property type="component" value="Unassembled WGS sequence"/>
</dbReference>
<dbReference type="HAMAP" id="MF_00004">
    <property type="entry name" value="Aden_phosphoribosyltr"/>
    <property type="match status" value="1"/>
</dbReference>
<organism evidence="13 14">
    <name type="scientific">Subtercola vilae</name>
    <dbReference type="NCBI Taxonomy" id="2056433"/>
    <lineage>
        <taxon>Bacteria</taxon>
        <taxon>Bacillati</taxon>
        <taxon>Actinomycetota</taxon>
        <taxon>Actinomycetes</taxon>
        <taxon>Micrococcales</taxon>
        <taxon>Microbacteriaceae</taxon>
        <taxon>Subtercola</taxon>
    </lineage>
</organism>
<dbReference type="InterPro" id="IPR050054">
    <property type="entry name" value="UPRTase/APRTase"/>
</dbReference>
<gene>
    <name evidence="11" type="primary">apt</name>
    <name evidence="13" type="ORF">D4765_17575</name>
</gene>
<protein>
    <recommendedName>
        <fullName evidence="6 11">Adenine phosphoribosyltransferase</fullName>
        <shortName evidence="11">APRT</shortName>
        <ecNumber evidence="6 11">2.4.2.7</ecNumber>
    </recommendedName>
</protein>
<evidence type="ECO:0000256" key="5">
    <source>
        <dbReference type="ARBA" id="ARBA00008391"/>
    </source>
</evidence>
<dbReference type="InterPro" id="IPR029057">
    <property type="entry name" value="PRTase-like"/>
</dbReference>
<comment type="subunit">
    <text evidence="11">Homodimer.</text>
</comment>
<feature type="domain" description="Phosphoribosyltransferase" evidence="12">
    <location>
        <begin position="108"/>
        <end position="209"/>
    </location>
</feature>
<dbReference type="Pfam" id="PF00156">
    <property type="entry name" value="Pribosyltran"/>
    <property type="match status" value="1"/>
</dbReference>
<evidence type="ECO:0000256" key="8">
    <source>
        <dbReference type="ARBA" id="ARBA00022676"/>
    </source>
</evidence>
<dbReference type="InterPro" id="IPR000836">
    <property type="entry name" value="PRTase_dom"/>
</dbReference>
<evidence type="ECO:0000256" key="10">
    <source>
        <dbReference type="ARBA" id="ARBA00022726"/>
    </source>
</evidence>
<dbReference type="PANTHER" id="PTHR32315:SF3">
    <property type="entry name" value="ADENINE PHOSPHORIBOSYLTRANSFERASE"/>
    <property type="match status" value="1"/>
</dbReference>
<comment type="pathway">
    <text evidence="4 11">Purine metabolism; AMP biosynthesis via salvage pathway; AMP from adenine: step 1/1.</text>
</comment>
<reference evidence="13 14" key="1">
    <citation type="journal article" date="2019" name="Microorganisms">
        <title>Systematic Affiliation and Genome Analysis of Subtercola vilae DB165(T) with Particular Emphasis on Cold Adaptation of an Isolate from a High-Altitude Cold Volcano Lake.</title>
        <authorList>
            <person name="Villalobos A.S."/>
            <person name="Wiese J."/>
            <person name="Imhoff J.F."/>
            <person name="Dorador C."/>
            <person name="Keller A."/>
            <person name="Hentschel U."/>
        </authorList>
    </citation>
    <scope>NUCLEOTIDE SEQUENCE [LARGE SCALE GENOMIC DNA]</scope>
    <source>
        <strain evidence="13 14">DB165</strain>
    </source>
</reference>
<evidence type="ECO:0000259" key="12">
    <source>
        <dbReference type="Pfam" id="PF00156"/>
    </source>
</evidence>
<dbReference type="CDD" id="cd06223">
    <property type="entry name" value="PRTases_typeI"/>
    <property type="match status" value="1"/>
</dbReference>
<evidence type="ECO:0000313" key="14">
    <source>
        <dbReference type="Proteomes" id="UP000306192"/>
    </source>
</evidence>
<evidence type="ECO:0000256" key="7">
    <source>
        <dbReference type="ARBA" id="ARBA00022490"/>
    </source>
</evidence>
<dbReference type="NCBIfam" id="NF002634">
    <property type="entry name" value="PRK02304.1-3"/>
    <property type="match status" value="1"/>
</dbReference>
<dbReference type="OrthoDB" id="9803963at2"/>
<dbReference type="Gene3D" id="3.40.50.2020">
    <property type="match status" value="1"/>
</dbReference>
<keyword evidence="7 11" id="KW-0963">Cytoplasm</keyword>
<dbReference type="GO" id="GO:0044209">
    <property type="term" value="P:AMP salvage"/>
    <property type="evidence" value="ECO:0007669"/>
    <property type="project" value="UniProtKB-UniRule"/>
</dbReference>
<comment type="similarity">
    <text evidence="5 11">Belongs to the purine/pyrimidine phosphoribosyltransferase family.</text>
</comment>
<dbReference type="SUPFAM" id="SSF53271">
    <property type="entry name" value="PRTase-like"/>
    <property type="match status" value="1"/>
</dbReference>
<dbReference type="UniPathway" id="UPA00588">
    <property type="reaction ID" value="UER00646"/>
</dbReference>
<evidence type="ECO:0000256" key="9">
    <source>
        <dbReference type="ARBA" id="ARBA00022679"/>
    </source>
</evidence>